<dbReference type="InterPro" id="IPR001394">
    <property type="entry name" value="Peptidase_C19_UCH"/>
</dbReference>
<evidence type="ECO:0000259" key="4">
    <source>
        <dbReference type="PROSITE" id="PS51283"/>
    </source>
</evidence>
<dbReference type="Gene3D" id="3.30.2230.10">
    <property type="entry name" value="DUSP-like"/>
    <property type="match status" value="1"/>
</dbReference>
<feature type="domain" description="EF-hand" evidence="2">
    <location>
        <begin position="103"/>
        <end position="138"/>
    </location>
</feature>
<dbReference type="Proteomes" id="UP000187209">
    <property type="component" value="Unassembled WGS sequence"/>
</dbReference>
<dbReference type="PROSITE" id="PS50235">
    <property type="entry name" value="USP_3"/>
    <property type="match status" value="1"/>
</dbReference>
<dbReference type="AlphaFoldDB" id="A0A1R2BZ65"/>
<evidence type="ECO:0000256" key="1">
    <source>
        <dbReference type="ARBA" id="ARBA00022837"/>
    </source>
</evidence>
<dbReference type="SUPFAM" id="SSF47473">
    <property type="entry name" value="EF-hand"/>
    <property type="match status" value="1"/>
</dbReference>
<dbReference type="Gene3D" id="1.10.238.10">
    <property type="entry name" value="EF-hand"/>
    <property type="match status" value="1"/>
</dbReference>
<dbReference type="InterPro" id="IPR035927">
    <property type="entry name" value="DUSP-like_sf"/>
</dbReference>
<dbReference type="InterPro" id="IPR002048">
    <property type="entry name" value="EF_hand_dom"/>
</dbReference>
<feature type="domain" description="USP" evidence="3">
    <location>
        <begin position="477"/>
        <end position="1105"/>
    </location>
</feature>
<dbReference type="PROSITE" id="PS00018">
    <property type="entry name" value="EF_HAND_1"/>
    <property type="match status" value="1"/>
</dbReference>
<accession>A0A1R2BZ65</accession>
<sequence>MGACISKKTKPINSRKSMANIGMRNSLLDRFGATQTKLLLDLYEKHGDQEGLDLKSFTNLMPQITDFPQSIINSVFKIFDIDMRGKITFNNFCVTVSQYLVGHREEKCKFLFKVFDMNANGFLEAKELTEFKKYIKKVLRQNDAVYSREEAEKTIEQWKKITLPELVKWAFEYLDFHKALIPFEVIPSPTSEKEILRELLGEKLVEGEKWYLITTAWLDTWMNYVNFERPEKDYGFEGAQNLESMRSRSILPGQRPVEINNIELQDPYCPLHIREDMKCPENYTAIHSKAWDELFSWYGGGPEFPRTVIKTQVGLELEIHPIVMKIHISQKELRILVQSRHKTIAEVNENISIKKGRLYLVIDDKLIYIPETKTLSGAFGNEKVVKCFFQETIIEESPLLSTFVENTDEFEYGRGENVEYEEDGQWLTGFIRAVTEDAYEIASSWRLKMVKILKTESYRLRKPRRAVITSSRAVKATGLVNLGNTCYMNAIIQSLNNSPLLANFFANGTYARGLNTKSTQGSQGFVSRSFANLLKNLSVGLHMKVRPYEFFNTFSSIFTLFQGNDQQDAHEFLRILLDSLHEDMNRQENSQTKKTITLNDPELEAERQASQDHWEKIQGSIGSVISDLCGGQTRNRIVCKNCKSSIVIFEMIMDLSLPIPIPTPEITVSLFFVPKTLNYCAKYKFRLQKTSQVNDLFLKITKETTLEIDELVFYVRKGKLLSKINPRNMFQYLGSEIFMFGVVNSIIELEKKGRKTLKQQRPTDWRNSIQEGELIDVNTGDEWIVGHVKRVKKNDLEITLERGTGEHAIYDRKTPLIAPFRTHTTHGSNVLYLMVYHRRIIYKDFEFFGIPLLLSIGNWYTFKDLRWTLENIVYSFSSVARILDMFKFSILKNDLSCALCNEKNCSGCEIPSTYAYLDTLPDNILICILWKSFILYKNRVKEIEEVEDISIYKCLEEYGKEENIEFTCAKCSEKSCISKTDIFRLPDLLIVHLKRFRFESNNPIKINNLIDFPTNGLDLSSILARDKKNYEFTQSNSKGNNLYDLFAVVNHSGNVFGGHYTCTCLNESGKKRWLYYDDDQVYELQDDAKEEVVTRNAYILLYKRHRFSSSNIINLYG</sequence>
<dbReference type="Pfam" id="PF06337">
    <property type="entry name" value="DUSP"/>
    <property type="match status" value="1"/>
</dbReference>
<dbReference type="EMBL" id="MPUH01000354">
    <property type="protein sequence ID" value="OMJ82082.1"/>
    <property type="molecule type" value="Genomic_DNA"/>
</dbReference>
<dbReference type="SUPFAM" id="SSF143791">
    <property type="entry name" value="DUSP-like"/>
    <property type="match status" value="1"/>
</dbReference>
<protein>
    <submittedName>
        <fullName evidence="5">Uncharacterized protein</fullName>
    </submittedName>
</protein>
<keyword evidence="1" id="KW-0106">Calcium</keyword>
<proteinExistence type="predicted"/>
<dbReference type="SUPFAM" id="SSF54001">
    <property type="entry name" value="Cysteine proteinases"/>
    <property type="match status" value="1"/>
</dbReference>
<evidence type="ECO:0000259" key="2">
    <source>
        <dbReference type="PROSITE" id="PS50222"/>
    </source>
</evidence>
<gene>
    <name evidence="5" type="ORF">SteCoe_17298</name>
</gene>
<dbReference type="PROSITE" id="PS00973">
    <property type="entry name" value="USP_2"/>
    <property type="match status" value="1"/>
</dbReference>
<dbReference type="InterPro" id="IPR018247">
    <property type="entry name" value="EF_Hand_1_Ca_BS"/>
</dbReference>
<dbReference type="GO" id="GO:0005509">
    <property type="term" value="F:calcium ion binding"/>
    <property type="evidence" value="ECO:0007669"/>
    <property type="project" value="InterPro"/>
</dbReference>
<dbReference type="GO" id="GO:0004843">
    <property type="term" value="F:cysteine-type deubiquitinase activity"/>
    <property type="evidence" value="ECO:0007669"/>
    <property type="project" value="InterPro"/>
</dbReference>
<dbReference type="InterPro" id="IPR050185">
    <property type="entry name" value="Ub_carboxyl-term_hydrolase"/>
</dbReference>
<dbReference type="PANTHER" id="PTHR21646">
    <property type="entry name" value="UBIQUITIN CARBOXYL-TERMINAL HYDROLASE"/>
    <property type="match status" value="1"/>
</dbReference>
<dbReference type="InterPro" id="IPR011992">
    <property type="entry name" value="EF-hand-dom_pair"/>
</dbReference>
<keyword evidence="6" id="KW-1185">Reference proteome</keyword>
<dbReference type="InterPro" id="IPR006615">
    <property type="entry name" value="Pept_C19_DUSP"/>
</dbReference>
<dbReference type="InterPro" id="IPR028889">
    <property type="entry name" value="USP"/>
</dbReference>
<dbReference type="SMART" id="SM00695">
    <property type="entry name" value="DUSP"/>
    <property type="match status" value="1"/>
</dbReference>
<dbReference type="Pfam" id="PF00443">
    <property type="entry name" value="UCH"/>
    <property type="match status" value="1"/>
</dbReference>
<dbReference type="PROSITE" id="PS50222">
    <property type="entry name" value="EF_HAND_2"/>
    <property type="match status" value="2"/>
</dbReference>
<evidence type="ECO:0000259" key="3">
    <source>
        <dbReference type="PROSITE" id="PS50235"/>
    </source>
</evidence>
<dbReference type="PROSITE" id="PS51283">
    <property type="entry name" value="DUSP"/>
    <property type="match status" value="1"/>
</dbReference>
<dbReference type="GO" id="GO:0016579">
    <property type="term" value="P:protein deubiquitination"/>
    <property type="evidence" value="ECO:0007669"/>
    <property type="project" value="InterPro"/>
</dbReference>
<dbReference type="Gene3D" id="3.90.70.10">
    <property type="entry name" value="Cysteine proteinases"/>
    <property type="match status" value="2"/>
</dbReference>
<organism evidence="5 6">
    <name type="scientific">Stentor coeruleus</name>
    <dbReference type="NCBI Taxonomy" id="5963"/>
    <lineage>
        <taxon>Eukaryota</taxon>
        <taxon>Sar</taxon>
        <taxon>Alveolata</taxon>
        <taxon>Ciliophora</taxon>
        <taxon>Postciliodesmatophora</taxon>
        <taxon>Heterotrichea</taxon>
        <taxon>Heterotrichida</taxon>
        <taxon>Stentoridae</taxon>
        <taxon>Stentor</taxon>
    </lineage>
</organism>
<dbReference type="PROSITE" id="PS00972">
    <property type="entry name" value="USP_1"/>
    <property type="match status" value="1"/>
</dbReference>
<comment type="caution">
    <text evidence="5">The sequence shown here is derived from an EMBL/GenBank/DDBJ whole genome shotgun (WGS) entry which is preliminary data.</text>
</comment>
<evidence type="ECO:0000313" key="6">
    <source>
        <dbReference type="Proteomes" id="UP000187209"/>
    </source>
</evidence>
<feature type="domain" description="DUSP" evidence="4">
    <location>
        <begin position="187"/>
        <end position="309"/>
    </location>
</feature>
<dbReference type="OrthoDB" id="313176at2759"/>
<feature type="domain" description="EF-hand" evidence="2">
    <location>
        <begin position="67"/>
        <end position="102"/>
    </location>
</feature>
<dbReference type="InterPro" id="IPR038765">
    <property type="entry name" value="Papain-like_cys_pep_sf"/>
</dbReference>
<reference evidence="5 6" key="1">
    <citation type="submission" date="2016-11" db="EMBL/GenBank/DDBJ databases">
        <title>The macronuclear genome of Stentor coeruleus: a giant cell with tiny introns.</title>
        <authorList>
            <person name="Slabodnick M."/>
            <person name="Ruby J.G."/>
            <person name="Reiff S.B."/>
            <person name="Swart E.C."/>
            <person name="Gosai S."/>
            <person name="Prabakaran S."/>
            <person name="Witkowska E."/>
            <person name="Larue G.E."/>
            <person name="Fisher S."/>
            <person name="Freeman R.M."/>
            <person name="Gunawardena J."/>
            <person name="Chu W."/>
            <person name="Stover N.A."/>
            <person name="Gregory B.D."/>
            <person name="Nowacki M."/>
            <person name="Derisi J."/>
            <person name="Roy S.W."/>
            <person name="Marshall W.F."/>
            <person name="Sood P."/>
        </authorList>
    </citation>
    <scope>NUCLEOTIDE SEQUENCE [LARGE SCALE GENOMIC DNA]</scope>
    <source>
        <strain evidence="5">WM001</strain>
    </source>
</reference>
<evidence type="ECO:0000313" key="5">
    <source>
        <dbReference type="EMBL" id="OMJ82082.1"/>
    </source>
</evidence>
<dbReference type="InterPro" id="IPR018200">
    <property type="entry name" value="USP_CS"/>
</dbReference>
<name>A0A1R2BZ65_9CILI</name>